<dbReference type="PANTHER" id="PTHR30349">
    <property type="entry name" value="PHAGE INTEGRASE-RELATED"/>
    <property type="match status" value="1"/>
</dbReference>
<dbReference type="PANTHER" id="PTHR30349:SF81">
    <property type="entry name" value="TYROSINE RECOMBINASE XERC"/>
    <property type="match status" value="1"/>
</dbReference>
<dbReference type="RefSeq" id="WP_135819209.1">
    <property type="nucleotide sequence ID" value="NZ_SRPG01000380.1"/>
</dbReference>
<dbReference type="GO" id="GO:0006310">
    <property type="term" value="P:DNA recombination"/>
    <property type="evidence" value="ECO:0007669"/>
    <property type="project" value="UniProtKB-KW"/>
</dbReference>
<dbReference type="InterPro" id="IPR050090">
    <property type="entry name" value="Tyrosine_recombinase_XerCD"/>
</dbReference>
<evidence type="ECO:0000313" key="5">
    <source>
        <dbReference type="EMBL" id="TGN42586.1"/>
    </source>
</evidence>
<keyword evidence="1" id="KW-0159">Chromosome partition</keyword>
<organism evidence="5 6">
    <name type="scientific">Paracoccus liaowanqingii</name>
    <dbReference type="NCBI Taxonomy" id="2560053"/>
    <lineage>
        <taxon>Bacteria</taxon>
        <taxon>Pseudomonadati</taxon>
        <taxon>Pseudomonadota</taxon>
        <taxon>Alphaproteobacteria</taxon>
        <taxon>Rhodobacterales</taxon>
        <taxon>Paracoccaceae</taxon>
        <taxon>Paracoccus</taxon>
    </lineage>
</organism>
<protein>
    <submittedName>
        <fullName evidence="5">Integrase</fullName>
    </submittedName>
</protein>
<dbReference type="GO" id="GO:0015074">
    <property type="term" value="P:DNA integration"/>
    <property type="evidence" value="ECO:0007669"/>
    <property type="project" value="UniProtKB-KW"/>
</dbReference>
<keyword evidence="6" id="KW-1185">Reference proteome</keyword>
<dbReference type="InterPro" id="IPR002104">
    <property type="entry name" value="Integrase_catalytic"/>
</dbReference>
<dbReference type="InterPro" id="IPR011010">
    <property type="entry name" value="DNA_brk_join_enz"/>
</dbReference>
<sequence>MSLTLQLDRYLSVRRRLGYNLDTSERILRRFTRFADREGASYIDTALFLHWHATLPEATSSTRGARLSVVRLFAQWLSSFDPAHEVPPRGLLPSAVARSRPHIYSDVEIRAIIGAAKALPSIYGLRGLTCSTLFGLIAVTGLRISEALGLDCEDLDPHHSVLRVRQGKLGKERLLPLDPSVVTELTDYRSERDRLIAHPATPLFVTDKGARLTDCGARFNFAHACQQIGLRTQQPYGKHGRGPRIHDLRHSFAVKTMINWYHTGKDPAREMIRLTTYLGHSNPSSTYWYLEAVPELLKLAMARASADGGEAAQ</sequence>
<dbReference type="GO" id="GO:0007059">
    <property type="term" value="P:chromosome segregation"/>
    <property type="evidence" value="ECO:0007669"/>
    <property type="project" value="UniProtKB-KW"/>
</dbReference>
<evidence type="ECO:0000259" key="4">
    <source>
        <dbReference type="PROSITE" id="PS51898"/>
    </source>
</evidence>
<evidence type="ECO:0000256" key="2">
    <source>
        <dbReference type="ARBA" id="ARBA00022908"/>
    </source>
</evidence>
<keyword evidence="3" id="KW-0233">DNA recombination</keyword>
<evidence type="ECO:0000256" key="1">
    <source>
        <dbReference type="ARBA" id="ARBA00022829"/>
    </source>
</evidence>
<dbReference type="SUPFAM" id="SSF56349">
    <property type="entry name" value="DNA breaking-rejoining enzymes"/>
    <property type="match status" value="1"/>
</dbReference>
<evidence type="ECO:0000256" key="3">
    <source>
        <dbReference type="ARBA" id="ARBA00023172"/>
    </source>
</evidence>
<dbReference type="OrthoDB" id="6388170at2"/>
<dbReference type="PROSITE" id="PS51898">
    <property type="entry name" value="TYR_RECOMBINASE"/>
    <property type="match status" value="1"/>
</dbReference>
<feature type="domain" description="Tyr recombinase" evidence="4">
    <location>
        <begin position="99"/>
        <end position="302"/>
    </location>
</feature>
<comment type="caution">
    <text evidence="5">The sequence shown here is derived from an EMBL/GenBank/DDBJ whole genome shotgun (WGS) entry which is preliminary data.</text>
</comment>
<proteinExistence type="predicted"/>
<dbReference type="InterPro" id="IPR013762">
    <property type="entry name" value="Integrase-like_cat_sf"/>
</dbReference>
<accession>A0A4Z1C4D1</accession>
<dbReference type="GO" id="GO:0003677">
    <property type="term" value="F:DNA binding"/>
    <property type="evidence" value="ECO:0007669"/>
    <property type="project" value="InterPro"/>
</dbReference>
<evidence type="ECO:0000313" key="6">
    <source>
        <dbReference type="Proteomes" id="UP000297972"/>
    </source>
</evidence>
<gene>
    <name evidence="5" type="ORF">E4L95_21115</name>
</gene>
<dbReference type="AlphaFoldDB" id="A0A4Z1C4D1"/>
<dbReference type="Pfam" id="PF00589">
    <property type="entry name" value="Phage_integrase"/>
    <property type="match status" value="1"/>
</dbReference>
<dbReference type="Proteomes" id="UP000297972">
    <property type="component" value="Unassembled WGS sequence"/>
</dbReference>
<dbReference type="Gene3D" id="1.10.443.10">
    <property type="entry name" value="Intergrase catalytic core"/>
    <property type="match status" value="1"/>
</dbReference>
<reference evidence="5 6" key="1">
    <citation type="submission" date="2019-03" db="EMBL/GenBank/DDBJ databases">
        <authorList>
            <person name="Li J."/>
        </authorList>
    </citation>
    <scope>NUCLEOTIDE SEQUENCE [LARGE SCALE GENOMIC DNA]</scope>
    <source>
        <strain evidence="5 6">3058</strain>
    </source>
</reference>
<dbReference type="EMBL" id="SRPG01000380">
    <property type="protein sequence ID" value="TGN42586.1"/>
    <property type="molecule type" value="Genomic_DNA"/>
</dbReference>
<name>A0A4Z1C4D1_9RHOB</name>
<keyword evidence="2" id="KW-0229">DNA integration</keyword>